<dbReference type="OrthoDB" id="9757969at2"/>
<gene>
    <name evidence="2" type="ORF">SAMN05216562_1627</name>
</gene>
<dbReference type="Proteomes" id="UP000198658">
    <property type="component" value="Unassembled WGS sequence"/>
</dbReference>
<evidence type="ECO:0008006" key="4">
    <source>
        <dbReference type="Google" id="ProtNLM"/>
    </source>
</evidence>
<name>A0A1H3Y991_9GAMM</name>
<evidence type="ECO:0000313" key="2">
    <source>
        <dbReference type="EMBL" id="SEA08189.1"/>
    </source>
</evidence>
<dbReference type="Pfam" id="PF05359">
    <property type="entry name" value="DUF748"/>
    <property type="match status" value="1"/>
</dbReference>
<organism evidence="2 3">
    <name type="scientific">Microbulbifer marinus</name>
    <dbReference type="NCBI Taxonomy" id="658218"/>
    <lineage>
        <taxon>Bacteria</taxon>
        <taxon>Pseudomonadati</taxon>
        <taxon>Pseudomonadota</taxon>
        <taxon>Gammaproteobacteria</taxon>
        <taxon>Cellvibrionales</taxon>
        <taxon>Microbulbiferaceae</taxon>
        <taxon>Microbulbifer</taxon>
    </lineage>
</organism>
<accession>A0A1H3Y991</accession>
<dbReference type="RefSeq" id="WP_091387099.1">
    <property type="nucleotide sequence ID" value="NZ_FNQO01000002.1"/>
</dbReference>
<dbReference type="Gene3D" id="3.30.1330.60">
    <property type="entry name" value="OmpA-like domain"/>
    <property type="match status" value="1"/>
</dbReference>
<proteinExistence type="predicted"/>
<sequence>MPTKSHPPTDIFRRLLWWLVIGLLLLGAASVAVSALLAARIELWLERRGIETEIDYLQVSIPRLRLIARGFRGENADGRGFHARELMLDYSWWQLLHGRMRLQRAYLDGAYIDLESFDSDGERLWEVFGWELSKGKRKDRDFQLVLDSVRIRDSRLCYRHKPVWPTPSCLRFNELQAQDFLLGLQRSGDEPLQVTIAAEQLDLHELLVREKNARAYNTALVQLDLSSAHYVHPAERITAERVAVKQFGSCPPERWAEALPALRHLIGHCATARRLELENDLLFVIGGDAEVHWQRANGQGVQLRHRDRRWQNWRAETVAINDFEYIDEQESLGWQSAGASAFDWCPGGLRDRAHHYCVRAGTLRLPQPVLFDWTGKLSVSAGASRLQQTQLLDMAGANRNPLTAHLAVLGALRYRGETRILEVDALELESASGCVPGAMWQQPDHCVQLAGLRTNEEFQLRFPSQAQHQPWGFASGPLQLAQFRLRRDDHPQLQLQKLHWQHIKMMAASGSAGAPLLLRDFGLQSLSGCVPDTLLPGEWRPLCAELNTLAGNGSFAWLGGQHGYAIFGELRLERLLLADRLNGDKGLLLQQLHTGQGYMRRSVDGDHPWITADTNDTVVTPVTGAPSPPREVVEEKGVLAAERRRPQQGAPAAGVTESRIADIASPNLSLQSASLSRLQGCLPETWARLLYERPQQMPGCFDLRNLRQHSPLVIAWQGGLDLAAGQLTLERALAKTPQEQTLLDLSALRLPDARIRYLPEPQSSLFLSLPHLSLQSLYGCLPDTVPSPALEIRCTDLQDLRLGKQFQLTFDRRQLAADLSGTLAQRILLLEQEQQFVADLHKLLAPQLEILWSRRGNKPSALQFDNLSIAAAHACLPSNFELRAGLPRCISSRDLRTVGDNGLLLGETLLKASPVAPPLWSIEHLQVDSIALSPSTLNLHGLDIQQVLFCGLHDLLPLSAREIGIADCIAARQLDFVGVSRIGLTPSAPLVELGAMESRPVATWQETGEYLQAGFQHLSWEKLVWDGEPVLWVTDLSVSGFRGCAPGPTLEVTIELLEDISGREVGSCYGVREIRMRGTQRIALAAPYSTDGSIELVGLTVGRGSGNPLVFERIQLDQFAYGGSPIGRLSGASGCLAAGMLGDSGLAPCYRLGQVEVQRVDRIDTAAGRATILHGLQVAGVEFRQRDYPATMPAQLLQVELLTAERLRVGGGEIETQQLALKSASSCIPRGYIDRANLCITVEKLLTSGNYRTGERRLALPQLQLQAIQMLSVDGKQLVRGESVTVEQLSSDGAQFGFRRAETGEFEIFARPEDAPEYHRHSVIGRLAGLQVEQLNYDRIDRWLEVANIDALRPRLVLLRDQAGEFPVLAKVAQLTGAPPGRAAPAADSVAATEQKFRYHVHDLNVRHGTFTWVDRQGQYRGSLPVRAIYLTVHNVSNDPQVAPAVVLLNGRPGGFGEIQLAGTIDYLDTRKWNADLTGYIVNTNLIPATPYMAELLGYKILQGQLDATFDIRVHENHVEANADMELEKIKVRRVRDDDQLPVKSTLIPLNIALLLIEDGNNKVRFNMPISGNLYDPDFSFSFIFSDLLQNAIMEALFSYFTPLGFYTLAKFAWRRFRAIDFDPIVFQPGSAELSAAAHRQLQEMLRVLREHPEARPGICGIANPRDWHALYPSSTPGLRGSDSALEQFYRYPPIELLEEFERLALERSRQIERFLIDAGITAAELIPCAPDYNGRDFDEPRVEFSN</sequence>
<dbReference type="InterPro" id="IPR008023">
    <property type="entry name" value="DUF748"/>
</dbReference>
<evidence type="ECO:0000313" key="3">
    <source>
        <dbReference type="Proteomes" id="UP000198658"/>
    </source>
</evidence>
<evidence type="ECO:0000256" key="1">
    <source>
        <dbReference type="SAM" id="MobiDB-lite"/>
    </source>
</evidence>
<dbReference type="STRING" id="658218.SAMN05216562_1627"/>
<protein>
    <recommendedName>
        <fullName evidence="4">DUF748 domain-containing protein</fullName>
    </recommendedName>
</protein>
<dbReference type="InterPro" id="IPR036737">
    <property type="entry name" value="OmpA-like_sf"/>
</dbReference>
<dbReference type="EMBL" id="FNQO01000002">
    <property type="protein sequence ID" value="SEA08189.1"/>
    <property type="molecule type" value="Genomic_DNA"/>
</dbReference>
<feature type="region of interest" description="Disordered" evidence="1">
    <location>
        <begin position="611"/>
        <end position="632"/>
    </location>
</feature>
<keyword evidence="3" id="KW-1185">Reference proteome</keyword>
<reference evidence="3" key="1">
    <citation type="submission" date="2016-10" db="EMBL/GenBank/DDBJ databases">
        <authorList>
            <person name="Varghese N."/>
            <person name="Submissions S."/>
        </authorList>
    </citation>
    <scope>NUCLEOTIDE SEQUENCE [LARGE SCALE GENOMIC DNA]</scope>
    <source>
        <strain evidence="3">CGMCC 1.10657</strain>
    </source>
</reference>